<name>A0A8J2YNP7_9BACL</name>
<organism evidence="2 3">
    <name type="scientific">Pullulanibacillus camelliae</name>
    <dbReference type="NCBI Taxonomy" id="1707096"/>
    <lineage>
        <taxon>Bacteria</taxon>
        <taxon>Bacillati</taxon>
        <taxon>Bacillota</taxon>
        <taxon>Bacilli</taxon>
        <taxon>Bacillales</taxon>
        <taxon>Sporolactobacillaceae</taxon>
        <taxon>Pullulanibacillus</taxon>
    </lineage>
</organism>
<gene>
    <name evidence="2" type="ORF">GCM10011391_39520</name>
</gene>
<reference evidence="2" key="2">
    <citation type="submission" date="2020-09" db="EMBL/GenBank/DDBJ databases">
        <authorList>
            <person name="Sun Q."/>
            <person name="Zhou Y."/>
        </authorList>
    </citation>
    <scope>NUCLEOTIDE SEQUENCE</scope>
    <source>
        <strain evidence="2">CGMCC 1.15371</strain>
    </source>
</reference>
<sequence>MNIREIKQSKARVKQLRRDIERERTADERTLQTLQLTPLKELVHVLNYSTPQLHPMNITGRAVGTHLLIKPQEISDIKMACIFDEFSMSCFQEEVHLISFKPEDWEAVLTDNVPHLLMVESAWRGNDGAWEYKIGKYRDADNQQLLEVIEWCRRRRIPTVFWNKEDPIHFEKFIDTAKHFDYIFTTDSRMIDHYQREVGHQNIFALPFAAQPKRHNPIKITDERQQKISFAGSFYANRHTDRQNDMERLLDLAAQFGLDIYDRNFAINKDNEQSDFSFPERFKENIKGCLAYDEIDKAYKGYKAMLNVNSVKHSPTMFSRRVFEGLASGTPIISSYSVGIKALFNHVVLMSENMSDLEKSVSRLMNEECFYRQKALEGIREIYLNHTYKHRIKCLLDKVGIEVSSTLPSVSVLAIVNTADEFATLLKQFKRQTWQRKQLIVLLTPFEGYIDILNAWNTDSIKSFILSYMNNYERIDEVIDTDYVALFSPDDFYGDHYLMDLMVATQYSQADIIGKGNFYTVEQDTQSLSAINNGKEYEYVEALSSRSALAHKSIFKGMNMGQILELICATTDFNSFFKKGYRLFSIDKFNYIQNGSLVASDVQDKVEL</sequence>
<dbReference type="InterPro" id="IPR055259">
    <property type="entry name" value="YkvP/CgeB_Glyco_trans-like"/>
</dbReference>
<dbReference type="Pfam" id="PF13524">
    <property type="entry name" value="Glyco_trans_1_2"/>
    <property type="match status" value="1"/>
</dbReference>
<accession>A0A8J2YNP7</accession>
<evidence type="ECO:0000313" key="2">
    <source>
        <dbReference type="EMBL" id="GGE56689.1"/>
    </source>
</evidence>
<protein>
    <submittedName>
        <fullName evidence="2">Glycosyl transferase</fullName>
    </submittedName>
</protein>
<dbReference type="RefSeq" id="WP_188698995.1">
    <property type="nucleotide sequence ID" value="NZ_BMIR01000037.1"/>
</dbReference>
<evidence type="ECO:0000259" key="1">
    <source>
        <dbReference type="Pfam" id="PF13524"/>
    </source>
</evidence>
<keyword evidence="2" id="KW-0808">Transferase</keyword>
<dbReference type="AlphaFoldDB" id="A0A8J2YNP7"/>
<evidence type="ECO:0000313" key="3">
    <source>
        <dbReference type="Proteomes" id="UP000628775"/>
    </source>
</evidence>
<reference evidence="2" key="1">
    <citation type="journal article" date="2014" name="Int. J. Syst. Evol. Microbiol.">
        <title>Complete genome sequence of Corynebacterium casei LMG S-19264T (=DSM 44701T), isolated from a smear-ripened cheese.</title>
        <authorList>
            <consortium name="US DOE Joint Genome Institute (JGI-PGF)"/>
            <person name="Walter F."/>
            <person name="Albersmeier A."/>
            <person name="Kalinowski J."/>
            <person name="Ruckert C."/>
        </authorList>
    </citation>
    <scope>NUCLEOTIDE SEQUENCE</scope>
    <source>
        <strain evidence="2">CGMCC 1.15371</strain>
    </source>
</reference>
<dbReference type="EMBL" id="BMIR01000037">
    <property type="protein sequence ID" value="GGE56689.1"/>
    <property type="molecule type" value="Genomic_DNA"/>
</dbReference>
<comment type="caution">
    <text evidence="2">The sequence shown here is derived from an EMBL/GenBank/DDBJ whole genome shotgun (WGS) entry which is preliminary data.</text>
</comment>
<keyword evidence="3" id="KW-1185">Reference proteome</keyword>
<dbReference type="Proteomes" id="UP000628775">
    <property type="component" value="Unassembled WGS sequence"/>
</dbReference>
<feature type="domain" description="Spore protein YkvP/CgeB glycosyl transferase-like" evidence="1">
    <location>
        <begin position="281"/>
        <end position="397"/>
    </location>
</feature>
<proteinExistence type="predicted"/>
<dbReference type="SUPFAM" id="SSF53756">
    <property type="entry name" value="UDP-Glycosyltransferase/glycogen phosphorylase"/>
    <property type="match status" value="1"/>
</dbReference>
<dbReference type="GO" id="GO:0016740">
    <property type="term" value="F:transferase activity"/>
    <property type="evidence" value="ECO:0007669"/>
    <property type="project" value="UniProtKB-KW"/>
</dbReference>